<dbReference type="Proteomes" id="UP000030017">
    <property type="component" value="Unassembled WGS sequence"/>
</dbReference>
<sequence length="724" mass="80485">MTRSPVLAVAASLGLALAACSGQTPESQPAPAPDASAVTPATENPLLVASTLPFQAPPFDRIKDADFLPAFAEGMKQHLAEIRRIADNPEPATFDNTFVALERSGETLGRVARVFFGLAQADTNDARQKIQEEIAPKLAAHQDEIRLDPNLFARVKSIYDQRDTLGLDPVQQRLVERTHDEFVRAGANLSEADKATVRKLNIEESSLSTRFHVMLVAAAAKGAVVVDDKAELAGLSEGDLAAAAQDAAARKLDDKWLFALQNTTQQPVLASLENRDLRARILEASEMRAEHNDENDTRKTIQRLAQLRAQKAKLLGYDTFAAYQLADQMAKTPANALKLLTDTVPAATAKAGREIVEMQKVIDAQQADSKPGGFKLAASDWDFYAEQVRKAQYDLDEAQIKPYFEMDNVLRNGVFYAATQLYGITFKERTDIPTYHADMKVYEVFDKDGSPLALFYTDYFKRDSKSGGAWMDVFVDQNGLTGTRPVVYNVCNFTRPAPGQPALLSFDDVTTMFHEFGHALHGMFSDVKYPSISGTSTSRDFVEFPSQFNEHWAMDPKVFANYAKHYETGEAMPQALVDKIKKSRTFNQGYATTEYLAAALLDMAWHTLPGDAPLQDVDTFETAALKQYKVDLPEVPPRYRTSYFDHIWGGGYSAGYYAYFWAEVLDHDAFEWFKEHGGLTAANGQVFRDRILSRGNTVDLATLYREFRGKDPSVEPLLENRGLK</sequence>
<evidence type="ECO:0000256" key="2">
    <source>
        <dbReference type="ARBA" id="ARBA00006040"/>
    </source>
</evidence>
<dbReference type="FunFam" id="3.40.390.10:FF:000009">
    <property type="entry name" value="Oligopeptidase A"/>
    <property type="match status" value="1"/>
</dbReference>
<keyword evidence="5 15" id="KW-0645">Protease</keyword>
<evidence type="ECO:0000313" key="19">
    <source>
        <dbReference type="Proteomes" id="UP000030017"/>
    </source>
</evidence>
<dbReference type="EC" id="3.4.15.5" evidence="12"/>
<keyword evidence="9 15" id="KW-0482">Metalloprotease</keyword>
<keyword evidence="3" id="KW-0963">Cytoplasm</keyword>
<evidence type="ECO:0000256" key="3">
    <source>
        <dbReference type="ARBA" id="ARBA00022490"/>
    </source>
</evidence>
<dbReference type="NCBIfam" id="NF007624">
    <property type="entry name" value="PRK10280.1"/>
    <property type="match status" value="1"/>
</dbReference>
<dbReference type="GO" id="GO:0008241">
    <property type="term" value="F:peptidyl-dipeptidase activity"/>
    <property type="evidence" value="ECO:0007669"/>
    <property type="project" value="UniProtKB-EC"/>
</dbReference>
<dbReference type="GO" id="GO:0004180">
    <property type="term" value="F:carboxypeptidase activity"/>
    <property type="evidence" value="ECO:0007669"/>
    <property type="project" value="UniProtKB-KW"/>
</dbReference>
<evidence type="ECO:0000256" key="8">
    <source>
        <dbReference type="ARBA" id="ARBA00022833"/>
    </source>
</evidence>
<dbReference type="RefSeq" id="WP_036194457.1">
    <property type="nucleotide sequence ID" value="NZ_AVPS01000007.1"/>
</dbReference>
<keyword evidence="4 18" id="KW-0121">Carboxypeptidase</keyword>
<dbReference type="AlphaFoldDB" id="A0A0A0EMC0"/>
<dbReference type="GO" id="GO:0006508">
    <property type="term" value="P:proteolysis"/>
    <property type="evidence" value="ECO:0007669"/>
    <property type="project" value="UniProtKB-KW"/>
</dbReference>
<reference evidence="18 19" key="1">
    <citation type="submission" date="2013-08" db="EMBL/GenBank/DDBJ databases">
        <title>Genome sequencing of Lysobacter.</title>
        <authorList>
            <person name="Zhang S."/>
            <person name="Wang G."/>
        </authorList>
    </citation>
    <scope>NUCLEOTIDE SEQUENCE [LARGE SCALE GENOMIC DNA]</scope>
    <source>
        <strain evidence="18 19">Ko07</strain>
    </source>
</reference>
<gene>
    <name evidence="18" type="ORF">N792_11005</name>
</gene>
<keyword evidence="8 15" id="KW-0862">Zinc</keyword>
<comment type="cofactor">
    <cofactor evidence="15">
        <name>Zn(2+)</name>
        <dbReference type="ChEBI" id="CHEBI:29105"/>
    </cofactor>
    <text evidence="15">Binds 1 zinc ion.</text>
</comment>
<comment type="similarity">
    <text evidence="2 15">Belongs to the peptidase M3 family.</text>
</comment>
<dbReference type="STRING" id="1122185.N792_11005"/>
<evidence type="ECO:0000259" key="17">
    <source>
        <dbReference type="Pfam" id="PF01432"/>
    </source>
</evidence>
<dbReference type="CDD" id="cd06456">
    <property type="entry name" value="M3A_DCP"/>
    <property type="match status" value="1"/>
</dbReference>
<dbReference type="InterPro" id="IPR001567">
    <property type="entry name" value="Pept_M3A_M3B_dom"/>
</dbReference>
<evidence type="ECO:0000256" key="16">
    <source>
        <dbReference type="SAM" id="SignalP"/>
    </source>
</evidence>
<comment type="function">
    <text evidence="11">Removes dipeptides from the C-termini of N-blocked tripeptides, tetrapeptides and larger peptides.</text>
</comment>
<keyword evidence="7 15" id="KW-0378">Hydrolase</keyword>
<protein>
    <recommendedName>
        <fullName evidence="13">Dipeptidyl carboxypeptidase</fullName>
        <ecNumber evidence="12">3.4.15.5</ecNumber>
    </recommendedName>
    <alternativeName>
        <fullName evidence="14">Peptidyl-dipeptidase Dcp</fullName>
    </alternativeName>
</protein>
<comment type="caution">
    <text evidence="18">The sequence shown here is derived from an EMBL/GenBank/DDBJ whole genome shotgun (WGS) entry which is preliminary data.</text>
</comment>
<keyword evidence="19" id="KW-1185">Reference proteome</keyword>
<dbReference type="PANTHER" id="PTHR43660">
    <property type="entry name" value="DIPEPTIDYL CARBOXYPEPTIDASE"/>
    <property type="match status" value="1"/>
</dbReference>
<dbReference type="Gene3D" id="1.10.1370.40">
    <property type="match status" value="1"/>
</dbReference>
<feature type="domain" description="Peptidase M3A/M3B catalytic" evidence="17">
    <location>
        <begin position="269"/>
        <end position="722"/>
    </location>
</feature>
<evidence type="ECO:0000256" key="5">
    <source>
        <dbReference type="ARBA" id="ARBA00022670"/>
    </source>
</evidence>
<evidence type="ECO:0000256" key="11">
    <source>
        <dbReference type="ARBA" id="ARBA00054529"/>
    </source>
</evidence>
<dbReference type="GO" id="GO:0046872">
    <property type="term" value="F:metal ion binding"/>
    <property type="evidence" value="ECO:0007669"/>
    <property type="project" value="UniProtKB-UniRule"/>
</dbReference>
<evidence type="ECO:0000256" key="1">
    <source>
        <dbReference type="ARBA" id="ARBA00004496"/>
    </source>
</evidence>
<dbReference type="InterPro" id="IPR024079">
    <property type="entry name" value="MetalloPept_cat_dom_sf"/>
</dbReference>
<dbReference type="InterPro" id="IPR024077">
    <property type="entry name" value="Neurolysin/TOP_dom2"/>
</dbReference>
<evidence type="ECO:0000256" key="7">
    <source>
        <dbReference type="ARBA" id="ARBA00022801"/>
    </source>
</evidence>
<dbReference type="PANTHER" id="PTHR43660:SF1">
    <property type="entry name" value="DIPEPTIDYL CARBOXYPEPTIDASE"/>
    <property type="match status" value="1"/>
</dbReference>
<evidence type="ECO:0000256" key="4">
    <source>
        <dbReference type="ARBA" id="ARBA00022645"/>
    </source>
</evidence>
<evidence type="ECO:0000256" key="6">
    <source>
        <dbReference type="ARBA" id="ARBA00022723"/>
    </source>
</evidence>
<evidence type="ECO:0000256" key="13">
    <source>
        <dbReference type="ARBA" id="ARBA00070755"/>
    </source>
</evidence>
<dbReference type="InterPro" id="IPR034005">
    <property type="entry name" value="M3A_DCP"/>
</dbReference>
<evidence type="ECO:0000256" key="15">
    <source>
        <dbReference type="RuleBase" id="RU003435"/>
    </source>
</evidence>
<feature type="chain" id="PRO_5001961633" description="Dipeptidyl carboxypeptidase" evidence="16">
    <location>
        <begin position="19"/>
        <end position="724"/>
    </location>
</feature>
<keyword evidence="16" id="KW-0732">Signal</keyword>
<dbReference type="OrthoDB" id="9773538at2"/>
<dbReference type="GO" id="GO:0005829">
    <property type="term" value="C:cytosol"/>
    <property type="evidence" value="ECO:0007669"/>
    <property type="project" value="UniProtKB-ARBA"/>
</dbReference>
<dbReference type="PROSITE" id="PS51257">
    <property type="entry name" value="PROKAR_LIPOPROTEIN"/>
    <property type="match status" value="1"/>
</dbReference>
<organism evidence="18 19">
    <name type="scientific">Lysobacter concretionis Ko07 = DSM 16239</name>
    <dbReference type="NCBI Taxonomy" id="1122185"/>
    <lineage>
        <taxon>Bacteria</taxon>
        <taxon>Pseudomonadati</taxon>
        <taxon>Pseudomonadota</taxon>
        <taxon>Gammaproteobacteria</taxon>
        <taxon>Lysobacterales</taxon>
        <taxon>Lysobacteraceae</taxon>
        <taxon>Novilysobacter</taxon>
    </lineage>
</organism>
<comment type="catalytic activity">
    <reaction evidence="10">
        <text>Hydrolysis of unblocked, C-terminal dipeptides from oligopeptides, with broad specificity. Does not hydrolyze bonds in which P1' is Pro, or both P1 and P1' are Gly.</text>
        <dbReference type="EC" id="3.4.15.5"/>
    </reaction>
</comment>
<name>A0A0A0EMC0_9GAMM</name>
<dbReference type="MEROPS" id="M03.005"/>
<evidence type="ECO:0000256" key="9">
    <source>
        <dbReference type="ARBA" id="ARBA00023049"/>
    </source>
</evidence>
<proteinExistence type="inferred from homology"/>
<evidence type="ECO:0000256" key="12">
    <source>
        <dbReference type="ARBA" id="ARBA00066668"/>
    </source>
</evidence>
<evidence type="ECO:0000256" key="10">
    <source>
        <dbReference type="ARBA" id="ARBA00052506"/>
    </source>
</evidence>
<evidence type="ECO:0000256" key="14">
    <source>
        <dbReference type="ARBA" id="ARBA00075608"/>
    </source>
</evidence>
<comment type="subcellular location">
    <subcellularLocation>
        <location evidence="1">Cytoplasm</location>
    </subcellularLocation>
</comment>
<dbReference type="Pfam" id="PF01432">
    <property type="entry name" value="Peptidase_M3"/>
    <property type="match status" value="1"/>
</dbReference>
<dbReference type="Gene3D" id="3.40.390.10">
    <property type="entry name" value="Collagenase (Catalytic Domain)"/>
    <property type="match status" value="1"/>
</dbReference>
<feature type="signal peptide" evidence="16">
    <location>
        <begin position="1"/>
        <end position="18"/>
    </location>
</feature>
<accession>A0A0A0EMC0</accession>
<dbReference type="FunFam" id="1.10.1370.40:FF:000001">
    <property type="entry name" value="Dipeptidyl carboxypeptidase II"/>
    <property type="match status" value="2"/>
</dbReference>
<evidence type="ECO:0000313" key="18">
    <source>
        <dbReference type="EMBL" id="KGM51268.1"/>
    </source>
</evidence>
<keyword evidence="6 15" id="KW-0479">Metal-binding</keyword>
<dbReference type="EMBL" id="AVPS01000007">
    <property type="protein sequence ID" value="KGM51268.1"/>
    <property type="molecule type" value="Genomic_DNA"/>
</dbReference>
<dbReference type="SUPFAM" id="SSF55486">
    <property type="entry name" value="Metalloproteases ('zincins'), catalytic domain"/>
    <property type="match status" value="1"/>
</dbReference>
<dbReference type="InterPro" id="IPR045090">
    <property type="entry name" value="Pept_M3A_M3B"/>
</dbReference>
<dbReference type="Gene3D" id="1.10.1370.10">
    <property type="entry name" value="Neurolysin, domain 3"/>
    <property type="match status" value="1"/>
</dbReference>
<dbReference type="GO" id="GO:0004222">
    <property type="term" value="F:metalloendopeptidase activity"/>
    <property type="evidence" value="ECO:0007669"/>
    <property type="project" value="InterPro"/>
</dbReference>
<dbReference type="eggNOG" id="COG0339">
    <property type="taxonomic scope" value="Bacteria"/>
</dbReference>